<accession>A0ABS3R7A9</accession>
<evidence type="ECO:0000256" key="4">
    <source>
        <dbReference type="SAM" id="MobiDB-lite"/>
    </source>
</evidence>
<evidence type="ECO:0000256" key="3">
    <source>
        <dbReference type="ARBA" id="ARBA00022840"/>
    </source>
</evidence>
<dbReference type="CDD" id="cd03293">
    <property type="entry name" value="ABC_NrtD_SsuB_transporters"/>
    <property type="match status" value="1"/>
</dbReference>
<dbReference type="EMBL" id="JAGEOK010000020">
    <property type="protein sequence ID" value="MBO2441548.1"/>
    <property type="molecule type" value="Genomic_DNA"/>
</dbReference>
<protein>
    <submittedName>
        <fullName evidence="6">ABC transporter ATP-binding protein</fullName>
    </submittedName>
</protein>
<dbReference type="PROSITE" id="PS00211">
    <property type="entry name" value="ABC_TRANSPORTER_1"/>
    <property type="match status" value="1"/>
</dbReference>
<dbReference type="PANTHER" id="PTHR42788">
    <property type="entry name" value="TAURINE IMPORT ATP-BINDING PROTEIN-RELATED"/>
    <property type="match status" value="1"/>
</dbReference>
<feature type="domain" description="ABC transporter" evidence="5">
    <location>
        <begin position="24"/>
        <end position="251"/>
    </location>
</feature>
<keyword evidence="2" id="KW-0547">Nucleotide-binding</keyword>
<evidence type="ECO:0000256" key="2">
    <source>
        <dbReference type="ARBA" id="ARBA00022741"/>
    </source>
</evidence>
<dbReference type="SMART" id="SM00382">
    <property type="entry name" value="AAA"/>
    <property type="match status" value="1"/>
</dbReference>
<keyword evidence="1" id="KW-0813">Transport</keyword>
<evidence type="ECO:0000259" key="5">
    <source>
        <dbReference type="PROSITE" id="PS50893"/>
    </source>
</evidence>
<dbReference type="InterPro" id="IPR050166">
    <property type="entry name" value="ABC_transporter_ATP-bind"/>
</dbReference>
<sequence length="276" mass="28847">MTGGADRRARGPASPRGAGSAIELRAEGVTLAYGGRPVVTGLDLTAEAGEVLAVLGPSGCGKSTLLRAFAGLLPAASGRVLAGGEPVTGPSADRALMFQDDALLPWRTARRNVELALSLRGVRRAERRAAADRWLARVGLGDAAGRLPRELSGGMRQRVQLARTLAAGPRAILMDEPFGALDAQTRASMQRLLLDVIADAPATVVFVTHDVDEALLIGHRIAVLGAGGVTARFPARAPREEVLAALGARAEARETDARDTGARDTDARETEMKEIV</sequence>
<gene>
    <name evidence="6" type="ORF">J4557_28895</name>
</gene>
<dbReference type="Pfam" id="PF00005">
    <property type="entry name" value="ABC_tran"/>
    <property type="match status" value="1"/>
</dbReference>
<dbReference type="Gene3D" id="3.40.50.300">
    <property type="entry name" value="P-loop containing nucleotide triphosphate hydrolases"/>
    <property type="match status" value="1"/>
</dbReference>
<dbReference type="PROSITE" id="PS50893">
    <property type="entry name" value="ABC_TRANSPORTER_2"/>
    <property type="match status" value="1"/>
</dbReference>
<evidence type="ECO:0000313" key="7">
    <source>
        <dbReference type="Proteomes" id="UP000666915"/>
    </source>
</evidence>
<keyword evidence="3 6" id="KW-0067">ATP-binding</keyword>
<reference evidence="6 7" key="1">
    <citation type="submission" date="2021-03" db="EMBL/GenBank/DDBJ databases">
        <authorList>
            <person name="Kanchanasin P."/>
            <person name="Saeng-In P."/>
            <person name="Phongsopitanun W."/>
            <person name="Yuki M."/>
            <person name="Kudo T."/>
            <person name="Ohkuma M."/>
            <person name="Tanasupawat S."/>
        </authorList>
    </citation>
    <scope>NUCLEOTIDE SEQUENCE [LARGE SCALE GENOMIC DNA]</scope>
    <source>
        <strain evidence="6 7">L46</strain>
    </source>
</reference>
<dbReference type="InterPro" id="IPR027417">
    <property type="entry name" value="P-loop_NTPase"/>
</dbReference>
<dbReference type="Proteomes" id="UP000666915">
    <property type="component" value="Unassembled WGS sequence"/>
</dbReference>
<dbReference type="RefSeq" id="WP_208269907.1">
    <property type="nucleotide sequence ID" value="NZ_BAAAGM010000039.1"/>
</dbReference>
<organism evidence="6 7">
    <name type="scientific">Actinomadura nitritigenes</name>
    <dbReference type="NCBI Taxonomy" id="134602"/>
    <lineage>
        <taxon>Bacteria</taxon>
        <taxon>Bacillati</taxon>
        <taxon>Actinomycetota</taxon>
        <taxon>Actinomycetes</taxon>
        <taxon>Streptosporangiales</taxon>
        <taxon>Thermomonosporaceae</taxon>
        <taxon>Actinomadura</taxon>
    </lineage>
</organism>
<dbReference type="GO" id="GO:0005524">
    <property type="term" value="F:ATP binding"/>
    <property type="evidence" value="ECO:0007669"/>
    <property type="project" value="UniProtKB-KW"/>
</dbReference>
<dbReference type="InterPro" id="IPR003439">
    <property type="entry name" value="ABC_transporter-like_ATP-bd"/>
</dbReference>
<dbReference type="SUPFAM" id="SSF52540">
    <property type="entry name" value="P-loop containing nucleoside triphosphate hydrolases"/>
    <property type="match status" value="1"/>
</dbReference>
<keyword evidence="7" id="KW-1185">Reference proteome</keyword>
<dbReference type="InterPro" id="IPR017871">
    <property type="entry name" value="ABC_transporter-like_CS"/>
</dbReference>
<evidence type="ECO:0000313" key="6">
    <source>
        <dbReference type="EMBL" id="MBO2441548.1"/>
    </source>
</evidence>
<dbReference type="PANTHER" id="PTHR42788:SF13">
    <property type="entry name" value="ALIPHATIC SULFONATES IMPORT ATP-BINDING PROTEIN SSUB"/>
    <property type="match status" value="1"/>
</dbReference>
<comment type="caution">
    <text evidence="6">The sequence shown here is derived from an EMBL/GenBank/DDBJ whole genome shotgun (WGS) entry which is preliminary data.</text>
</comment>
<dbReference type="InterPro" id="IPR003593">
    <property type="entry name" value="AAA+_ATPase"/>
</dbReference>
<name>A0ABS3R7A9_9ACTN</name>
<evidence type="ECO:0000256" key="1">
    <source>
        <dbReference type="ARBA" id="ARBA00022448"/>
    </source>
</evidence>
<proteinExistence type="predicted"/>
<feature type="region of interest" description="Disordered" evidence="4">
    <location>
        <begin position="253"/>
        <end position="276"/>
    </location>
</feature>